<dbReference type="InterPro" id="IPR036397">
    <property type="entry name" value="RNaseH_sf"/>
</dbReference>
<dbReference type="InterPro" id="IPR036085">
    <property type="entry name" value="PAZ_dom_sf"/>
</dbReference>
<dbReference type="SUPFAM" id="SSF101690">
    <property type="entry name" value="PAZ domain"/>
    <property type="match status" value="1"/>
</dbReference>
<feature type="region of interest" description="Disordered" evidence="2">
    <location>
        <begin position="837"/>
        <end position="897"/>
    </location>
</feature>
<dbReference type="Gene3D" id="2.170.260.10">
    <property type="entry name" value="paz domain"/>
    <property type="match status" value="1"/>
</dbReference>
<dbReference type="PROSITE" id="PS50821">
    <property type="entry name" value="PAZ"/>
    <property type="match status" value="1"/>
</dbReference>
<reference evidence="5 6" key="1">
    <citation type="journal article" date="2018" name="New Phytol.">
        <title>Comparative genomics and transcriptomics depict ericoid mycorrhizal fungi as versatile saprotrophs and plant mutualists.</title>
        <authorList>
            <person name="Martino E."/>
            <person name="Morin E."/>
            <person name="Grelet G.A."/>
            <person name="Kuo A."/>
            <person name="Kohler A."/>
            <person name="Daghino S."/>
            <person name="Barry K.W."/>
            <person name="Cichocki N."/>
            <person name="Clum A."/>
            <person name="Dockter R.B."/>
            <person name="Hainaut M."/>
            <person name="Kuo R.C."/>
            <person name="LaButti K."/>
            <person name="Lindahl B.D."/>
            <person name="Lindquist E.A."/>
            <person name="Lipzen A."/>
            <person name="Khouja H.R."/>
            <person name="Magnuson J."/>
            <person name="Murat C."/>
            <person name="Ohm R.A."/>
            <person name="Singer S.W."/>
            <person name="Spatafora J.W."/>
            <person name="Wang M."/>
            <person name="Veneault-Fourrey C."/>
            <person name="Henrissat B."/>
            <person name="Grigoriev I.V."/>
            <person name="Martin F.M."/>
            <person name="Perotto S."/>
        </authorList>
    </citation>
    <scope>NUCLEOTIDE SEQUENCE [LARGE SCALE GENOMIC DNA]</scope>
    <source>
        <strain evidence="5 6">ATCC 22711</strain>
    </source>
</reference>
<dbReference type="Proteomes" id="UP000241818">
    <property type="component" value="Unassembled WGS sequence"/>
</dbReference>
<proteinExistence type="inferred from homology"/>
<evidence type="ECO:0008006" key="7">
    <source>
        <dbReference type="Google" id="ProtNLM"/>
    </source>
</evidence>
<sequence>MEPLSFRRDTDVEKYQFASELPYRPGTNTTGKAVQIRVNQLKVTQWPTKDVYQFDILIGTGAEKRGKVYKVWHSKTLQDKLRSLTNGMPWLWDGNRIAWTSFKVSEQRCTVDLDAEQGRRPRPTGPDVVLCIIRPTKTLRMACIGAYLSKQMAFDNTILECINFLDHAMRMMPSETYTSLKRSFFSRGPGRHPLDKCIEAMRGVYSSIRLCSPKPSIGGPATGLALNVDVANGTFWTAQDLHQAARNFCNQRNRNLEYRIFQNLLLPVSDGKGGIAMSEDFKNLRKMAKLRFWVKHRGKTDDKKEYIIKKFTFENHPKFAKEGAHSKNYTFKKKDMSTNPPTETEITIYDYFWTKYGIRLEYPYLPLVQTTRDGVFPMEVCVLLPNQKYQFKLSSEQTAAMIKFAVTRPRERIEAIKHGVGMLKWHDDPYLRHYGVKIDPNMTTTQARLLPPPEVQYNGSKATPHYSGRWDLRGKKFLLVNTEPLKSWGVCVIAEAVNEPTMRNFLRVFVQTYMNHGGRVENRNPTIYIARKGEDLAFSVAAARNMAGNQANCLPQILLFVLPGRDSFMYERLKRNMECRFAMVSQMLNVAHVQKATPQYCSNVCMKFNAKLGGADVSHPTPGSPQPSMAALTMSFDKDACRYAAAVQTNGYRVEMITPQNIKTMMLPLFQQWISKVGGGQGPQHIYYFRDGVSEGQYTHVLNQEVKDMKAALAEKFGPRASTIKWTVTICTKRHHIRLFPKENDSVAADRNNNPLPGTLVENDVTHPFEYDFYLSSHSAIQGTARPVHYHVIKDEAEVPVNDFQRLIYNMCYQYMRSTTPVSLFPAVYYAHLASNRARSHENHPASDGPRGGQKFEEMRQDQAQAMRAAASGLGPTSHSGSRPPPPPTEAIPLVPLGNDQMNGNMIVVLRTGMWYI</sequence>
<dbReference type="Pfam" id="PF16488">
    <property type="entry name" value="ArgoL2"/>
    <property type="match status" value="1"/>
</dbReference>
<dbReference type="InterPro" id="IPR003100">
    <property type="entry name" value="PAZ_dom"/>
</dbReference>
<dbReference type="SMART" id="SM00949">
    <property type="entry name" value="PAZ"/>
    <property type="match status" value="1"/>
</dbReference>
<gene>
    <name evidence="5" type="ORF">M430DRAFT_271769</name>
</gene>
<dbReference type="SMART" id="SM00950">
    <property type="entry name" value="Piwi"/>
    <property type="match status" value="1"/>
</dbReference>
<dbReference type="STRING" id="857342.A0A2T3APN7"/>
<dbReference type="GO" id="GO:0003723">
    <property type="term" value="F:RNA binding"/>
    <property type="evidence" value="ECO:0007669"/>
    <property type="project" value="InterPro"/>
</dbReference>
<dbReference type="Gene3D" id="3.40.50.2300">
    <property type="match status" value="1"/>
</dbReference>
<dbReference type="Pfam" id="PF02170">
    <property type="entry name" value="PAZ"/>
    <property type="match status" value="1"/>
</dbReference>
<dbReference type="RefSeq" id="XP_024716631.1">
    <property type="nucleotide sequence ID" value="XM_024865543.1"/>
</dbReference>
<dbReference type="InterPro" id="IPR012337">
    <property type="entry name" value="RNaseH-like_sf"/>
</dbReference>
<dbReference type="GeneID" id="36573624"/>
<dbReference type="InterPro" id="IPR032472">
    <property type="entry name" value="ArgoL2"/>
</dbReference>
<evidence type="ECO:0000313" key="5">
    <source>
        <dbReference type="EMBL" id="PSS06975.1"/>
    </source>
</evidence>
<keyword evidence="6" id="KW-1185">Reference proteome</keyword>
<dbReference type="InterPro" id="IPR003165">
    <property type="entry name" value="Piwi"/>
</dbReference>
<dbReference type="Pfam" id="PF16487">
    <property type="entry name" value="ArgoMid"/>
    <property type="match status" value="1"/>
</dbReference>
<dbReference type="SMART" id="SM01163">
    <property type="entry name" value="DUF1785"/>
    <property type="match status" value="1"/>
</dbReference>
<dbReference type="InParanoid" id="A0A2T3APN7"/>
<dbReference type="PANTHER" id="PTHR22891">
    <property type="entry name" value="EUKARYOTIC TRANSLATION INITIATION FACTOR 2C"/>
    <property type="match status" value="1"/>
</dbReference>
<dbReference type="InterPro" id="IPR032474">
    <property type="entry name" value="Argonaute_N"/>
</dbReference>
<dbReference type="InterPro" id="IPR014811">
    <property type="entry name" value="ArgoL1"/>
</dbReference>
<dbReference type="Pfam" id="PF08699">
    <property type="entry name" value="ArgoL1"/>
    <property type="match status" value="1"/>
</dbReference>
<protein>
    <recommendedName>
        <fullName evidence="7">Piwi domain-containing protein</fullName>
    </recommendedName>
</protein>
<dbReference type="AlphaFoldDB" id="A0A2T3APN7"/>
<organism evidence="5 6">
    <name type="scientific">Amorphotheca resinae ATCC 22711</name>
    <dbReference type="NCBI Taxonomy" id="857342"/>
    <lineage>
        <taxon>Eukaryota</taxon>
        <taxon>Fungi</taxon>
        <taxon>Dikarya</taxon>
        <taxon>Ascomycota</taxon>
        <taxon>Pezizomycotina</taxon>
        <taxon>Leotiomycetes</taxon>
        <taxon>Helotiales</taxon>
        <taxon>Amorphothecaceae</taxon>
        <taxon>Amorphotheca</taxon>
    </lineage>
</organism>
<dbReference type="CDD" id="cd04657">
    <property type="entry name" value="Piwi_ago-like"/>
    <property type="match status" value="1"/>
</dbReference>
<dbReference type="OrthoDB" id="10252740at2759"/>
<dbReference type="InterPro" id="IPR045246">
    <property type="entry name" value="Piwi_ago-like"/>
</dbReference>
<feature type="domain" description="PAZ" evidence="3">
    <location>
        <begin position="255"/>
        <end position="385"/>
    </location>
</feature>
<dbReference type="Pfam" id="PF02171">
    <property type="entry name" value="Piwi"/>
    <property type="match status" value="1"/>
</dbReference>
<name>A0A2T3APN7_AMORE</name>
<evidence type="ECO:0000256" key="2">
    <source>
        <dbReference type="SAM" id="MobiDB-lite"/>
    </source>
</evidence>
<feature type="domain" description="Piwi" evidence="4">
    <location>
        <begin position="614"/>
        <end position="843"/>
    </location>
</feature>
<comment type="similarity">
    <text evidence="1">Belongs to the argonaute family.</text>
</comment>
<dbReference type="EMBL" id="KZ679019">
    <property type="protein sequence ID" value="PSS06975.1"/>
    <property type="molecule type" value="Genomic_DNA"/>
</dbReference>
<dbReference type="SUPFAM" id="SSF53098">
    <property type="entry name" value="Ribonuclease H-like"/>
    <property type="match status" value="1"/>
</dbReference>
<accession>A0A2T3APN7</accession>
<evidence type="ECO:0000259" key="4">
    <source>
        <dbReference type="PROSITE" id="PS50822"/>
    </source>
</evidence>
<dbReference type="PROSITE" id="PS50822">
    <property type="entry name" value="PIWI"/>
    <property type="match status" value="1"/>
</dbReference>
<feature type="compositionally biased region" description="Low complexity" evidence="2">
    <location>
        <begin position="862"/>
        <end position="871"/>
    </location>
</feature>
<evidence type="ECO:0000313" key="6">
    <source>
        <dbReference type="Proteomes" id="UP000241818"/>
    </source>
</evidence>
<evidence type="ECO:0000259" key="3">
    <source>
        <dbReference type="PROSITE" id="PS50821"/>
    </source>
</evidence>
<dbReference type="InterPro" id="IPR032473">
    <property type="entry name" value="Argonaute_Mid_dom"/>
</dbReference>
<evidence type="ECO:0000256" key="1">
    <source>
        <dbReference type="RuleBase" id="RU361178"/>
    </source>
</evidence>
<dbReference type="CDD" id="cd02846">
    <property type="entry name" value="PAZ_argonaute_like"/>
    <property type="match status" value="1"/>
</dbReference>
<dbReference type="Pfam" id="PF16486">
    <property type="entry name" value="ArgoN"/>
    <property type="match status" value="1"/>
</dbReference>
<dbReference type="Gene3D" id="3.30.420.10">
    <property type="entry name" value="Ribonuclease H-like superfamily/Ribonuclease H"/>
    <property type="match status" value="1"/>
</dbReference>